<evidence type="ECO:0000256" key="7">
    <source>
        <dbReference type="ARBA" id="ARBA00023136"/>
    </source>
</evidence>
<comment type="pathway">
    <text evidence="9">Cell wall biogenesis; lipoteichoic acid biosynthesis.</text>
</comment>
<evidence type="ECO:0000256" key="6">
    <source>
        <dbReference type="ARBA" id="ARBA00022989"/>
    </source>
</evidence>
<dbReference type="EC" id="2.3.1.-" evidence="9"/>
<dbReference type="InterPro" id="IPR024194">
    <property type="entry name" value="Ac/AlaTfrase_AlgI/DltB"/>
</dbReference>
<keyword evidence="6 10" id="KW-1133">Transmembrane helix</keyword>
<feature type="transmembrane region" description="Helical" evidence="10">
    <location>
        <begin position="138"/>
        <end position="156"/>
    </location>
</feature>
<feature type="transmembrane region" description="Helical" evidence="10">
    <location>
        <begin position="207"/>
        <end position="226"/>
    </location>
</feature>
<feature type="transmembrane region" description="Helical" evidence="10">
    <location>
        <begin position="299"/>
        <end position="319"/>
    </location>
</feature>
<dbReference type="InterPro" id="IPR004299">
    <property type="entry name" value="MBOAT_fam"/>
</dbReference>
<feature type="transmembrane region" description="Helical" evidence="10">
    <location>
        <begin position="52"/>
        <end position="71"/>
    </location>
</feature>
<evidence type="ECO:0000313" key="12">
    <source>
        <dbReference type="Proteomes" id="UP000723714"/>
    </source>
</evidence>
<evidence type="ECO:0000256" key="8">
    <source>
        <dbReference type="ARBA" id="ARBA00023315"/>
    </source>
</evidence>
<sequence length="384" mass="44740">MTFFGDFTFFGWLLLGLIPAVILGILEKPLRYYTLFLSAALVTAVLKDTPIQLFYLSLFVLAEIAVVKLYLHLRTAYGRKSWIYHLFVLLTILPLVGNKISGLFQLSWFGFLGISYLTFRIVQMIIEIYDGVIHEVSFVETLSFLLFFPSVSSGPIDRSRRYHDDYIKVWSRSEYLNLVGDGLMKILLGMVYKFILAGAFGKWMDSAAYGTAWYANIGYAYCYGLNMFFDFAGYSLMAVGTGYMLGVCVPDNFRYPFISKDIKDFWDRWHITLSHWFRDFIFSRFMMTSIKKKWFKTRLTGAAVGFLVNMLVMGCWHGLTLSYILYGLYHGTLLAGTEIYQKKSKFYKKHKKKLWYQIISWFITMQAVMFGFYIFSGRFLLMLQ</sequence>
<protein>
    <recommendedName>
        <fullName evidence="9">Teichoic acid D-alanyltransferase</fullName>
        <ecNumber evidence="9">2.3.1.-</ecNumber>
    </recommendedName>
</protein>
<comment type="function">
    <text evidence="9">O-acyltransferase that catalyzes D-alanylation of both teichoic acid and lipoteichoic acid (LTA). D-alanylation of LTA plays an important role in modulating the properties of the cell wall in Gram-positive bacteria, influencing the net charge of the cell wall. Catalyzes D-alanylation from DltC carrier protein.</text>
</comment>
<dbReference type="Proteomes" id="UP000723714">
    <property type="component" value="Unassembled WGS sequence"/>
</dbReference>
<dbReference type="NCBIfam" id="TIGR04091">
    <property type="entry name" value="LTA_dltB"/>
    <property type="match status" value="1"/>
</dbReference>
<comment type="caution">
    <text evidence="11">The sequence shown here is derived from an EMBL/GenBank/DDBJ whole genome shotgun (WGS) entry which is preliminary data.</text>
</comment>
<evidence type="ECO:0000256" key="1">
    <source>
        <dbReference type="ARBA" id="ARBA00004651"/>
    </source>
</evidence>
<keyword evidence="12" id="KW-1185">Reference proteome</keyword>
<evidence type="ECO:0000313" key="11">
    <source>
        <dbReference type="EMBL" id="MBU3875280.1"/>
    </source>
</evidence>
<feature type="transmembrane region" description="Helical" evidence="10">
    <location>
        <begin position="83"/>
        <end position="100"/>
    </location>
</feature>
<dbReference type="Pfam" id="PF03062">
    <property type="entry name" value="MBOAT"/>
    <property type="match status" value="1"/>
</dbReference>
<evidence type="ECO:0000256" key="4">
    <source>
        <dbReference type="ARBA" id="ARBA00022679"/>
    </source>
</evidence>
<comment type="similarity">
    <text evidence="2 9">Belongs to the membrane-bound acyltransferase family.</text>
</comment>
<accession>A0ABS6D1B2</accession>
<feature type="transmembrane region" description="Helical" evidence="10">
    <location>
        <begin position="354"/>
        <end position="375"/>
    </location>
</feature>
<evidence type="ECO:0000256" key="10">
    <source>
        <dbReference type="SAM" id="Phobius"/>
    </source>
</evidence>
<dbReference type="RefSeq" id="WP_216240190.1">
    <property type="nucleotide sequence ID" value="NZ_JABACJ020000003.1"/>
</dbReference>
<keyword evidence="5 10" id="KW-0812">Transmembrane</keyword>
<evidence type="ECO:0000256" key="3">
    <source>
        <dbReference type="ARBA" id="ARBA00022475"/>
    </source>
</evidence>
<keyword evidence="3 9" id="KW-1003">Cell membrane</keyword>
<comment type="subcellular location">
    <subcellularLocation>
        <location evidence="1">Cell membrane</location>
        <topology evidence="1">Multi-pass membrane protein</topology>
    </subcellularLocation>
</comment>
<reference evidence="11 12" key="1">
    <citation type="submission" date="2021-06" db="EMBL/GenBank/DDBJ databases">
        <title>Faecalicatena sp. nov. isolated from porcine feces.</title>
        <authorList>
            <person name="Oh B.S."/>
            <person name="Lee J.H."/>
        </authorList>
    </citation>
    <scope>NUCLEOTIDE SEQUENCE [LARGE SCALE GENOMIC DNA]</scope>
    <source>
        <strain evidence="11 12">AGMB00832</strain>
    </source>
</reference>
<keyword evidence="7 9" id="KW-0472">Membrane</keyword>
<evidence type="ECO:0000256" key="2">
    <source>
        <dbReference type="ARBA" id="ARBA00010323"/>
    </source>
</evidence>
<dbReference type="PANTHER" id="PTHR13285:SF23">
    <property type="entry name" value="TEICHOIC ACID D-ALANYLTRANSFERASE"/>
    <property type="match status" value="1"/>
</dbReference>
<gene>
    <name evidence="11" type="primary">dltB</name>
    <name evidence="11" type="ORF">HGO97_005545</name>
</gene>
<proteinExistence type="inferred from homology"/>
<dbReference type="InterPro" id="IPR024024">
    <property type="entry name" value="DltB"/>
</dbReference>
<dbReference type="PIRSF" id="PIRSF500216">
    <property type="entry name" value="DltB"/>
    <property type="match status" value="1"/>
</dbReference>
<keyword evidence="8 9" id="KW-0012">Acyltransferase</keyword>
<name>A0ABS6D1B2_9FIRM</name>
<organism evidence="11 12">
    <name type="scientific">Faecalicatena faecalis</name>
    <dbReference type="NCBI Taxonomy" id="2726362"/>
    <lineage>
        <taxon>Bacteria</taxon>
        <taxon>Bacillati</taxon>
        <taxon>Bacillota</taxon>
        <taxon>Clostridia</taxon>
        <taxon>Lachnospirales</taxon>
        <taxon>Lachnospiraceae</taxon>
        <taxon>Faecalicatena</taxon>
    </lineage>
</organism>
<evidence type="ECO:0000256" key="9">
    <source>
        <dbReference type="PIRNR" id="PIRNR016636"/>
    </source>
</evidence>
<evidence type="ECO:0000256" key="5">
    <source>
        <dbReference type="ARBA" id="ARBA00022692"/>
    </source>
</evidence>
<feature type="transmembrane region" description="Helical" evidence="10">
    <location>
        <begin position="6"/>
        <end position="23"/>
    </location>
</feature>
<feature type="transmembrane region" description="Helical" evidence="10">
    <location>
        <begin position="176"/>
        <end position="195"/>
    </location>
</feature>
<dbReference type="EMBL" id="JABACJ020000003">
    <property type="protein sequence ID" value="MBU3875280.1"/>
    <property type="molecule type" value="Genomic_DNA"/>
</dbReference>
<dbReference type="PANTHER" id="PTHR13285">
    <property type="entry name" value="ACYLTRANSFERASE"/>
    <property type="match status" value="1"/>
</dbReference>
<dbReference type="InterPro" id="IPR051085">
    <property type="entry name" value="MB_O-acyltransferase"/>
</dbReference>
<keyword evidence="4 9" id="KW-0808">Transferase</keyword>
<dbReference type="PIRSF" id="PIRSF016636">
    <property type="entry name" value="AlgI_DltB"/>
    <property type="match status" value="1"/>
</dbReference>